<proteinExistence type="predicted"/>
<keyword evidence="3" id="KW-1185">Reference proteome</keyword>
<sequence length="134" mass="14473">MSSTSSTDRSDSYYNHSIWLDEVIKTQKSKGKRVTFDTAQDQIYVLPPEDRRNPWIRLRNVIGTAATAVPVIGRAAAAPSNGRLSAPTVTACPGQSPQEEEEGSPIQAACNHPRSSQDGYVNDPIAGHPPRATS</sequence>
<protein>
    <submittedName>
        <fullName evidence="2">Uncharacterized protein</fullName>
    </submittedName>
</protein>
<organism evidence="2 3">
    <name type="scientific">Magallana gigas</name>
    <name type="common">Pacific oyster</name>
    <name type="synonym">Crassostrea gigas</name>
    <dbReference type="NCBI Taxonomy" id="29159"/>
    <lineage>
        <taxon>Eukaryota</taxon>
        <taxon>Metazoa</taxon>
        <taxon>Spiralia</taxon>
        <taxon>Lophotrochozoa</taxon>
        <taxon>Mollusca</taxon>
        <taxon>Bivalvia</taxon>
        <taxon>Autobranchia</taxon>
        <taxon>Pteriomorphia</taxon>
        <taxon>Ostreida</taxon>
        <taxon>Ostreoidea</taxon>
        <taxon>Ostreidae</taxon>
        <taxon>Magallana</taxon>
    </lineage>
</organism>
<dbReference type="AlphaFoldDB" id="A0A8W8NV61"/>
<evidence type="ECO:0000313" key="2">
    <source>
        <dbReference type="EnsemblMetazoa" id="G8438.1:cds"/>
    </source>
</evidence>
<evidence type="ECO:0000313" key="3">
    <source>
        <dbReference type="Proteomes" id="UP000005408"/>
    </source>
</evidence>
<feature type="region of interest" description="Disordered" evidence="1">
    <location>
        <begin position="78"/>
        <end position="134"/>
    </location>
</feature>
<evidence type="ECO:0000256" key="1">
    <source>
        <dbReference type="SAM" id="MobiDB-lite"/>
    </source>
</evidence>
<reference evidence="2" key="1">
    <citation type="submission" date="2022-08" db="UniProtKB">
        <authorList>
            <consortium name="EnsemblMetazoa"/>
        </authorList>
    </citation>
    <scope>IDENTIFICATION</scope>
    <source>
        <strain evidence="2">05x7-T-G4-1.051#20</strain>
    </source>
</reference>
<dbReference type="Proteomes" id="UP000005408">
    <property type="component" value="Unassembled WGS sequence"/>
</dbReference>
<dbReference type="EnsemblMetazoa" id="G8438.1">
    <property type="protein sequence ID" value="G8438.1:cds"/>
    <property type="gene ID" value="G8438"/>
</dbReference>
<accession>A0A8W8NV61</accession>
<name>A0A8W8NV61_MAGGI</name>